<reference evidence="2 3" key="1">
    <citation type="journal article" date="2019" name="Environ. Microbiol.">
        <title>At the nexus of three kingdoms: the genome of the mycorrhizal fungus Gigaspora margarita provides insights into plant, endobacterial and fungal interactions.</title>
        <authorList>
            <person name="Venice F."/>
            <person name="Ghignone S."/>
            <person name="Salvioli di Fossalunga A."/>
            <person name="Amselem J."/>
            <person name="Novero M."/>
            <person name="Xianan X."/>
            <person name="Sedzielewska Toro K."/>
            <person name="Morin E."/>
            <person name="Lipzen A."/>
            <person name="Grigoriev I.V."/>
            <person name="Henrissat B."/>
            <person name="Martin F.M."/>
            <person name="Bonfante P."/>
        </authorList>
    </citation>
    <scope>NUCLEOTIDE SEQUENCE [LARGE SCALE GENOMIC DNA]</scope>
    <source>
        <strain evidence="2 3">BEG34</strain>
    </source>
</reference>
<gene>
    <name evidence="2" type="ORF">F8M41_020540</name>
</gene>
<organism evidence="2 3">
    <name type="scientific">Gigaspora margarita</name>
    <dbReference type="NCBI Taxonomy" id="4874"/>
    <lineage>
        <taxon>Eukaryota</taxon>
        <taxon>Fungi</taxon>
        <taxon>Fungi incertae sedis</taxon>
        <taxon>Mucoromycota</taxon>
        <taxon>Glomeromycotina</taxon>
        <taxon>Glomeromycetes</taxon>
        <taxon>Diversisporales</taxon>
        <taxon>Gigasporaceae</taxon>
        <taxon>Gigaspora</taxon>
    </lineage>
</organism>
<dbReference type="Proteomes" id="UP000439903">
    <property type="component" value="Unassembled WGS sequence"/>
</dbReference>
<evidence type="ECO:0000256" key="1">
    <source>
        <dbReference type="SAM" id="MobiDB-lite"/>
    </source>
</evidence>
<sequence length="131" mass="15505">MDHADKVKDLKEYRTRIGIEKEVEKDEFVKKDTKNNEYNRKDQKKKLKARNVPAKPEEVDNEMIIEVDENNDNWRKKVKMEDILVISEGFKAEMLAGYKGDNGKGKNNRTEKSLKIEALSHVWEKKKRIRT</sequence>
<keyword evidence="3" id="KW-1185">Reference proteome</keyword>
<proteinExistence type="predicted"/>
<feature type="compositionally biased region" description="Basic and acidic residues" evidence="1">
    <location>
        <begin position="32"/>
        <end position="41"/>
    </location>
</feature>
<name>A0A8H4AI79_GIGMA</name>
<accession>A0A8H4AI79</accession>
<protein>
    <submittedName>
        <fullName evidence="2">Uncharacterized protein</fullName>
    </submittedName>
</protein>
<feature type="region of interest" description="Disordered" evidence="1">
    <location>
        <begin position="32"/>
        <end position="55"/>
    </location>
</feature>
<dbReference type="AlphaFoldDB" id="A0A8H4AI79"/>
<dbReference type="EMBL" id="WTPW01000570">
    <property type="protein sequence ID" value="KAF0498500.1"/>
    <property type="molecule type" value="Genomic_DNA"/>
</dbReference>
<comment type="caution">
    <text evidence="2">The sequence shown here is derived from an EMBL/GenBank/DDBJ whole genome shotgun (WGS) entry which is preliminary data.</text>
</comment>
<evidence type="ECO:0000313" key="2">
    <source>
        <dbReference type="EMBL" id="KAF0498500.1"/>
    </source>
</evidence>
<evidence type="ECO:0000313" key="3">
    <source>
        <dbReference type="Proteomes" id="UP000439903"/>
    </source>
</evidence>